<comment type="caution">
    <text evidence="1">The sequence shown here is derived from an EMBL/GenBank/DDBJ whole genome shotgun (WGS) entry which is preliminary data.</text>
</comment>
<gene>
    <name evidence="1" type="ORF">FWILDA_LOCUS13013</name>
</gene>
<reference evidence="1" key="1">
    <citation type="submission" date="2022-08" db="EMBL/GenBank/DDBJ databases">
        <authorList>
            <person name="Kallberg Y."/>
            <person name="Tangrot J."/>
            <person name="Rosling A."/>
        </authorList>
    </citation>
    <scope>NUCLEOTIDE SEQUENCE</scope>
    <source>
        <strain evidence="1">Wild A</strain>
    </source>
</reference>
<sequence>MAILWLKIRIGKIDTTDQHQLQNVSNHNHAAEASRVNIVKVVNVLKEQAQQTNDQPIQIIQTIVANISHEIYLYLLFRDALRQSVKRM</sequence>
<dbReference type="AlphaFoldDB" id="A0A9W4SZN4"/>
<protein>
    <submittedName>
        <fullName evidence="1">6180_t:CDS:1</fullName>
    </submittedName>
</protein>
<dbReference type="Proteomes" id="UP001153678">
    <property type="component" value="Unassembled WGS sequence"/>
</dbReference>
<organism evidence="1 2">
    <name type="scientific">Funneliformis geosporum</name>
    <dbReference type="NCBI Taxonomy" id="1117311"/>
    <lineage>
        <taxon>Eukaryota</taxon>
        <taxon>Fungi</taxon>
        <taxon>Fungi incertae sedis</taxon>
        <taxon>Mucoromycota</taxon>
        <taxon>Glomeromycotina</taxon>
        <taxon>Glomeromycetes</taxon>
        <taxon>Glomerales</taxon>
        <taxon>Glomeraceae</taxon>
        <taxon>Funneliformis</taxon>
    </lineage>
</organism>
<proteinExistence type="predicted"/>
<name>A0A9W4SZN4_9GLOM</name>
<evidence type="ECO:0000313" key="1">
    <source>
        <dbReference type="EMBL" id="CAI2187307.1"/>
    </source>
</evidence>
<evidence type="ECO:0000313" key="2">
    <source>
        <dbReference type="Proteomes" id="UP001153678"/>
    </source>
</evidence>
<keyword evidence="2" id="KW-1185">Reference proteome</keyword>
<dbReference type="EMBL" id="CAMKVN010004557">
    <property type="protein sequence ID" value="CAI2187307.1"/>
    <property type="molecule type" value="Genomic_DNA"/>
</dbReference>
<accession>A0A9W4SZN4</accession>
<dbReference type="OrthoDB" id="2386348at2759"/>